<dbReference type="Proteomes" id="UP000240978">
    <property type="component" value="Unassembled WGS sequence"/>
</dbReference>
<gene>
    <name evidence="1" type="ORF">CLV42_11671</name>
</gene>
<evidence type="ECO:0000313" key="2">
    <source>
        <dbReference type="Proteomes" id="UP000240978"/>
    </source>
</evidence>
<comment type="caution">
    <text evidence="1">The sequence shown here is derived from an EMBL/GenBank/DDBJ whole genome shotgun (WGS) entry which is preliminary data.</text>
</comment>
<dbReference type="AlphaFoldDB" id="A0A2P8FR00"/>
<dbReference type="EMBL" id="PYGK01000016">
    <property type="protein sequence ID" value="PSL24085.1"/>
    <property type="molecule type" value="Genomic_DNA"/>
</dbReference>
<organism evidence="1 2">
    <name type="scientific">Chitinophaga ginsengisoli</name>
    <dbReference type="NCBI Taxonomy" id="363837"/>
    <lineage>
        <taxon>Bacteria</taxon>
        <taxon>Pseudomonadati</taxon>
        <taxon>Bacteroidota</taxon>
        <taxon>Chitinophagia</taxon>
        <taxon>Chitinophagales</taxon>
        <taxon>Chitinophagaceae</taxon>
        <taxon>Chitinophaga</taxon>
    </lineage>
</organism>
<protein>
    <submittedName>
        <fullName evidence="1">Uncharacterized protein</fullName>
    </submittedName>
</protein>
<name>A0A2P8FR00_9BACT</name>
<evidence type="ECO:0000313" key="1">
    <source>
        <dbReference type="EMBL" id="PSL24085.1"/>
    </source>
</evidence>
<reference evidence="1 2" key="1">
    <citation type="submission" date="2018-03" db="EMBL/GenBank/DDBJ databases">
        <title>Genomic Encyclopedia of Archaeal and Bacterial Type Strains, Phase II (KMG-II): from individual species to whole genera.</title>
        <authorList>
            <person name="Goeker M."/>
        </authorList>
    </citation>
    <scope>NUCLEOTIDE SEQUENCE [LARGE SCALE GENOMIC DNA]</scope>
    <source>
        <strain evidence="1 2">DSM 18107</strain>
    </source>
</reference>
<proteinExistence type="predicted"/>
<accession>A0A2P8FR00</accession>
<keyword evidence="2" id="KW-1185">Reference proteome</keyword>
<sequence>MIPKQRIQGIKGKPGRQFQYELSFMQEELNKKR</sequence>